<evidence type="ECO:0000313" key="1">
    <source>
        <dbReference type="EMBL" id="MDI1489168.1"/>
    </source>
</evidence>
<sequence>MDTKVALPTSPRDKPRPNPVSTIAGVLKNIMAEISSSPNMRAIVRAQCLLDYMAEMQAKVESLPMNQQGPASPLRQVEVVQQFGTRIAALETATKDLEGGIKSGLHVVDNNSAARTYNVTVTRTSEKFRRLKNERNEYVTEFPETGDELYKKTEEEVSALYWGCAIGEGGAMKLRECGSTLRQMRESSGGNSDLGKVVCDNHLKLPDVPNILNMPSQPNEDNERVVNDLKNYIAHAAHLLDKSQRQLGETFIHYVDRIAEDPDGDNKVQRHRANDILDLMDKAAKVHQRFEKIRKASKE</sequence>
<proteinExistence type="predicted"/>
<accession>A0AA43TV37</accession>
<name>A0AA43TV37_9LECA</name>
<reference evidence="1" key="1">
    <citation type="journal article" date="2023" name="Genome Biol. Evol.">
        <title>First Whole Genome Sequence and Flow Cytometry Genome Size Data for the Lichen-Forming Fungus Ramalina farinacea (Ascomycota).</title>
        <authorList>
            <person name="Llewellyn T."/>
            <person name="Mian S."/>
            <person name="Hill R."/>
            <person name="Leitch I.J."/>
            <person name="Gaya E."/>
        </authorList>
    </citation>
    <scope>NUCLEOTIDE SEQUENCE</scope>
    <source>
        <strain evidence="1">LIQ254RAFAR</strain>
    </source>
</reference>
<evidence type="ECO:0000313" key="2">
    <source>
        <dbReference type="Proteomes" id="UP001161017"/>
    </source>
</evidence>
<dbReference type="Proteomes" id="UP001161017">
    <property type="component" value="Unassembled WGS sequence"/>
</dbReference>
<comment type="caution">
    <text evidence="1">The sequence shown here is derived from an EMBL/GenBank/DDBJ whole genome shotgun (WGS) entry which is preliminary data.</text>
</comment>
<organism evidence="1 2">
    <name type="scientific">Ramalina farinacea</name>
    <dbReference type="NCBI Taxonomy" id="258253"/>
    <lineage>
        <taxon>Eukaryota</taxon>
        <taxon>Fungi</taxon>
        <taxon>Dikarya</taxon>
        <taxon>Ascomycota</taxon>
        <taxon>Pezizomycotina</taxon>
        <taxon>Lecanoromycetes</taxon>
        <taxon>OSLEUM clade</taxon>
        <taxon>Lecanoromycetidae</taxon>
        <taxon>Lecanorales</taxon>
        <taxon>Lecanorineae</taxon>
        <taxon>Ramalinaceae</taxon>
        <taxon>Ramalina</taxon>
    </lineage>
</organism>
<gene>
    <name evidence="1" type="ORF">OHK93_008446</name>
</gene>
<protein>
    <submittedName>
        <fullName evidence="1">Uncharacterized protein</fullName>
    </submittedName>
</protein>
<keyword evidence="2" id="KW-1185">Reference proteome</keyword>
<dbReference type="AlphaFoldDB" id="A0AA43TV37"/>
<dbReference type="EMBL" id="JAPUFD010000009">
    <property type="protein sequence ID" value="MDI1489168.1"/>
    <property type="molecule type" value="Genomic_DNA"/>
</dbReference>